<evidence type="ECO:0000313" key="2">
    <source>
        <dbReference type="EMBL" id="GES33106.1"/>
    </source>
</evidence>
<dbReference type="SUPFAM" id="SSF50475">
    <property type="entry name" value="FMN-binding split barrel"/>
    <property type="match status" value="1"/>
</dbReference>
<dbReference type="Proteomes" id="UP000325598">
    <property type="component" value="Unassembled WGS sequence"/>
</dbReference>
<dbReference type="GeneID" id="96754783"/>
<gene>
    <name evidence="2" type="ORF">San01_55940</name>
</gene>
<dbReference type="RefSeq" id="WP_086718920.1">
    <property type="nucleotide sequence ID" value="NZ_BLAG01000017.1"/>
</dbReference>
<dbReference type="InterPro" id="IPR012349">
    <property type="entry name" value="Split_barrel_FMN-bd"/>
</dbReference>
<keyword evidence="3" id="KW-1185">Reference proteome</keyword>
<dbReference type="Gene3D" id="2.30.110.10">
    <property type="entry name" value="Electron Transport, Fmn-binding Protein, Chain A"/>
    <property type="match status" value="1"/>
</dbReference>
<feature type="domain" description="Pyridoxamine 5'-phosphate oxidase N-terminal" evidence="1">
    <location>
        <begin position="48"/>
        <end position="164"/>
    </location>
</feature>
<dbReference type="InterPro" id="IPR011576">
    <property type="entry name" value="Pyridox_Oxase_N"/>
</dbReference>
<keyword evidence="2" id="KW-0378">Hydrolase</keyword>
<dbReference type="NCBIfam" id="TIGR04025">
    <property type="entry name" value="PPOX_FMN_DR2398"/>
    <property type="match status" value="1"/>
</dbReference>
<organism evidence="2 3">
    <name type="scientific">Streptomyces angustmyceticus</name>
    <dbReference type="NCBI Taxonomy" id="285578"/>
    <lineage>
        <taxon>Bacteria</taxon>
        <taxon>Bacillati</taxon>
        <taxon>Actinomycetota</taxon>
        <taxon>Actinomycetes</taxon>
        <taxon>Kitasatosporales</taxon>
        <taxon>Streptomycetaceae</taxon>
        <taxon>Streptomyces</taxon>
    </lineage>
</organism>
<accession>A0A5J4LND2</accession>
<name>A0A5J4LND2_9ACTN</name>
<sequence length="218" mass="24399">MTPSKSAGAADPTGMVEISSEEELRELIGEPSSHAANKTRHRLHDLDRRWLARSPFCVIATADAQGRCDVSPKGDPAGFTAVLDDTTLVIPDRPGNKRLDGMRNILGNPHVGLEYFLPGRGDTLRINGRARLLRDAPFFDELTVKGNRPRLALLVEVEEVFYHCSKAFLRSELWNPETWQPDALPSRARIVKGVELQDMPLEELERHYGPTYAQKLYG</sequence>
<dbReference type="PANTHER" id="PTHR42815">
    <property type="entry name" value="FAD-BINDING, PUTATIVE (AFU_ORTHOLOGUE AFUA_6G07600)-RELATED"/>
    <property type="match status" value="1"/>
</dbReference>
<dbReference type="AlphaFoldDB" id="A0A5J4LND2"/>
<dbReference type="Pfam" id="PF01243">
    <property type="entry name" value="PNPOx_N"/>
    <property type="match status" value="1"/>
</dbReference>
<dbReference type="GO" id="GO:0016787">
    <property type="term" value="F:hydrolase activity"/>
    <property type="evidence" value="ECO:0007669"/>
    <property type="project" value="UniProtKB-KW"/>
</dbReference>
<reference evidence="2 3" key="1">
    <citation type="submission" date="2019-10" db="EMBL/GenBank/DDBJ databases">
        <title>Whole genome shotgun sequence of Streptomyces angustmyceticus NBRC 3934.</title>
        <authorList>
            <person name="Hosoyama A."/>
            <person name="Ichikawa N."/>
            <person name="Kimura A."/>
            <person name="Kitahashi Y."/>
            <person name="Komaki H."/>
            <person name="Uohara A."/>
        </authorList>
    </citation>
    <scope>NUCLEOTIDE SEQUENCE [LARGE SCALE GENOMIC DNA]</scope>
    <source>
        <strain evidence="2 3">NBRC 3934</strain>
    </source>
</reference>
<protein>
    <submittedName>
        <fullName evidence="2">Phosphohydrolase</fullName>
    </submittedName>
</protein>
<comment type="caution">
    <text evidence="2">The sequence shown here is derived from an EMBL/GenBank/DDBJ whole genome shotgun (WGS) entry which is preliminary data.</text>
</comment>
<proteinExistence type="predicted"/>
<dbReference type="InterPro" id="IPR024029">
    <property type="entry name" value="Pyridox_Oxase_FMN-dep"/>
</dbReference>
<dbReference type="PANTHER" id="PTHR42815:SF2">
    <property type="entry name" value="FAD-BINDING, PUTATIVE (AFU_ORTHOLOGUE AFUA_6G07600)-RELATED"/>
    <property type="match status" value="1"/>
</dbReference>
<evidence type="ECO:0000313" key="3">
    <source>
        <dbReference type="Proteomes" id="UP000325598"/>
    </source>
</evidence>
<evidence type="ECO:0000259" key="1">
    <source>
        <dbReference type="Pfam" id="PF01243"/>
    </source>
</evidence>
<dbReference type="EMBL" id="BLAG01000017">
    <property type="protein sequence ID" value="GES33106.1"/>
    <property type="molecule type" value="Genomic_DNA"/>
</dbReference>
<dbReference type="OrthoDB" id="9790331at2"/>